<dbReference type="Pfam" id="PF00308">
    <property type="entry name" value="Bac_DnaA"/>
    <property type="match status" value="1"/>
</dbReference>
<dbReference type="InterPro" id="IPR055199">
    <property type="entry name" value="Hda_lid"/>
</dbReference>
<dbReference type="OrthoDB" id="9784878at2"/>
<protein>
    <submittedName>
        <fullName evidence="3">DnaA regulatory inactivator Hda</fullName>
    </submittedName>
</protein>
<name>A0A191ZE94_9GAMM</name>
<dbReference type="AlphaFoldDB" id="A0A191ZE94"/>
<reference evidence="3 4" key="1">
    <citation type="submission" date="2016-06" db="EMBL/GenBank/DDBJ databases">
        <title>Insight into the functional genes involving in sulfur oxidation in Pearl River water.</title>
        <authorList>
            <person name="Luo J."/>
            <person name="Tan X."/>
            <person name="Lin W."/>
        </authorList>
    </citation>
    <scope>NUCLEOTIDE SEQUENCE [LARGE SCALE GENOMIC DNA]</scope>
    <source>
        <strain evidence="3 4">LS2</strain>
    </source>
</reference>
<dbReference type="InterPro" id="IPR027417">
    <property type="entry name" value="P-loop_NTPase"/>
</dbReference>
<dbReference type="SUPFAM" id="SSF52540">
    <property type="entry name" value="P-loop containing nucleoside triphosphate hydrolases"/>
    <property type="match status" value="1"/>
</dbReference>
<dbReference type="InterPro" id="IPR017788">
    <property type="entry name" value="Hda"/>
</dbReference>
<evidence type="ECO:0000313" key="4">
    <source>
        <dbReference type="Proteomes" id="UP000078596"/>
    </source>
</evidence>
<sequence length="238" mass="25872">MGKSQTSFKQLPLALDLNPPQSLEGFIGNDNLLLRALIMQQIEGNGELQLFVHGPLGVGKTHLAQAACFHAGGQGRRAAYLPLALDHGRRGLNRVNPQEIDLLVLDDVGSVAGDRALEFAVFDVLNRLREQEVPVLLTAARPPADLPIILPDLASRLGWGLTISVAEPSDAEKIELLTVKAHERGLVMPFETAAYLLQRLPRDTGKLLEVLDELDQASLSAQRKLSVPFVRTVLFEGG</sequence>
<organism evidence="3 4">
    <name type="scientific">Halothiobacillus diazotrophicus</name>
    <dbReference type="NCBI Taxonomy" id="1860122"/>
    <lineage>
        <taxon>Bacteria</taxon>
        <taxon>Pseudomonadati</taxon>
        <taxon>Pseudomonadota</taxon>
        <taxon>Gammaproteobacteria</taxon>
        <taxon>Chromatiales</taxon>
        <taxon>Halothiobacillaceae</taxon>
        <taxon>Halothiobacillus</taxon>
    </lineage>
</organism>
<dbReference type="NCBIfam" id="TIGR03420">
    <property type="entry name" value="DnaA_homol_Hda"/>
    <property type="match status" value="1"/>
</dbReference>
<feature type="domain" description="Hda lid" evidence="2">
    <location>
        <begin position="170"/>
        <end position="234"/>
    </location>
</feature>
<evidence type="ECO:0000259" key="2">
    <source>
        <dbReference type="Pfam" id="PF22688"/>
    </source>
</evidence>
<dbReference type="Proteomes" id="UP000078596">
    <property type="component" value="Chromosome"/>
</dbReference>
<dbReference type="KEGG" id="haz:A9404_01300"/>
<dbReference type="Pfam" id="PF22688">
    <property type="entry name" value="Hda_lid"/>
    <property type="match status" value="1"/>
</dbReference>
<dbReference type="GO" id="GO:0032297">
    <property type="term" value="P:negative regulation of DNA-templated DNA replication initiation"/>
    <property type="evidence" value="ECO:0007669"/>
    <property type="project" value="InterPro"/>
</dbReference>
<dbReference type="RefSeq" id="WP_066097955.1">
    <property type="nucleotide sequence ID" value="NZ_CP016027.1"/>
</dbReference>
<proteinExistence type="predicted"/>
<dbReference type="PANTHER" id="PTHR30050">
    <property type="entry name" value="CHROMOSOMAL REPLICATION INITIATOR PROTEIN DNAA"/>
    <property type="match status" value="1"/>
</dbReference>
<dbReference type="Gene3D" id="1.10.8.60">
    <property type="match status" value="1"/>
</dbReference>
<evidence type="ECO:0000259" key="1">
    <source>
        <dbReference type="Pfam" id="PF00308"/>
    </source>
</evidence>
<accession>A0A191ZE94</accession>
<feature type="domain" description="Chromosomal replication initiator protein DnaA ATPAse" evidence="1">
    <location>
        <begin position="98"/>
        <end position="163"/>
    </location>
</feature>
<gene>
    <name evidence="3" type="ORF">A9404_01300</name>
</gene>
<dbReference type="GO" id="GO:0006270">
    <property type="term" value="P:DNA replication initiation"/>
    <property type="evidence" value="ECO:0007669"/>
    <property type="project" value="TreeGrafter"/>
</dbReference>
<dbReference type="InterPro" id="IPR013317">
    <property type="entry name" value="DnaA_dom"/>
</dbReference>
<dbReference type="PANTHER" id="PTHR30050:SF5">
    <property type="entry name" value="DNAA REGULATORY INACTIVATOR HDA"/>
    <property type="match status" value="1"/>
</dbReference>
<evidence type="ECO:0000313" key="3">
    <source>
        <dbReference type="EMBL" id="ANJ66189.1"/>
    </source>
</evidence>
<dbReference type="Gene3D" id="3.40.50.300">
    <property type="entry name" value="P-loop containing nucleotide triphosphate hydrolases"/>
    <property type="match status" value="1"/>
</dbReference>
<dbReference type="EMBL" id="CP016027">
    <property type="protein sequence ID" value="ANJ66189.1"/>
    <property type="molecule type" value="Genomic_DNA"/>
</dbReference>
<keyword evidence="4" id="KW-1185">Reference proteome</keyword>
<dbReference type="STRING" id="1860122.A9404_01300"/>